<gene>
    <name evidence="7" type="ORF">WM2015_647</name>
</gene>
<dbReference type="PANTHER" id="PTHR30606:SF9">
    <property type="entry name" value="LIPID A BIOSYNTHESIS LAUROYLTRANSFERASE"/>
    <property type="match status" value="1"/>
</dbReference>
<dbReference type="GO" id="GO:0009247">
    <property type="term" value="P:glycolipid biosynthetic process"/>
    <property type="evidence" value="ECO:0007669"/>
    <property type="project" value="UniProtKB-ARBA"/>
</dbReference>
<dbReference type="InterPro" id="IPR004960">
    <property type="entry name" value="LipA_acyltrans"/>
</dbReference>
<evidence type="ECO:0000313" key="7">
    <source>
        <dbReference type="EMBL" id="AKS41028.1"/>
    </source>
</evidence>
<evidence type="ECO:0000256" key="5">
    <source>
        <dbReference type="ARBA" id="ARBA00023136"/>
    </source>
</evidence>
<dbReference type="GO" id="GO:0016746">
    <property type="term" value="F:acyltransferase activity"/>
    <property type="evidence" value="ECO:0007669"/>
    <property type="project" value="UniProtKB-KW"/>
</dbReference>
<dbReference type="EMBL" id="CP012154">
    <property type="protein sequence ID" value="AKS41028.1"/>
    <property type="molecule type" value="Genomic_DNA"/>
</dbReference>
<evidence type="ECO:0000256" key="1">
    <source>
        <dbReference type="ARBA" id="ARBA00004533"/>
    </source>
</evidence>
<organism evidence="7 8">
    <name type="scientific">Wenzhouxiangella marina</name>
    <dbReference type="NCBI Taxonomy" id="1579979"/>
    <lineage>
        <taxon>Bacteria</taxon>
        <taxon>Pseudomonadati</taxon>
        <taxon>Pseudomonadota</taxon>
        <taxon>Gammaproteobacteria</taxon>
        <taxon>Chromatiales</taxon>
        <taxon>Wenzhouxiangellaceae</taxon>
        <taxon>Wenzhouxiangella</taxon>
    </lineage>
</organism>
<dbReference type="AlphaFoldDB" id="A0A0K0XTL8"/>
<dbReference type="PANTHER" id="PTHR30606">
    <property type="entry name" value="LIPID A BIOSYNTHESIS LAUROYL ACYLTRANSFERASE"/>
    <property type="match status" value="1"/>
</dbReference>
<keyword evidence="4 7" id="KW-0808">Transferase</keyword>
<evidence type="ECO:0000256" key="4">
    <source>
        <dbReference type="ARBA" id="ARBA00022679"/>
    </source>
</evidence>
<dbReference type="RefSeq" id="WP_049724696.1">
    <property type="nucleotide sequence ID" value="NZ_CP012154.1"/>
</dbReference>
<dbReference type="STRING" id="1579979.WM2015_647"/>
<sequence>MALMSRLLTHLALIPARLLGHLPLSLSRRLLASLARPLRWAMRRRSHIVERNLELCFPEWDEARRSSVAAEHFRQLAEAVAETAFCWCHRGRLDERYGQIEGLEHLDRARSGGQGVLLVTGHTTCLELGARLFAESVPVHGVYRPLRNPVLNRFQNRGRGRYSPGMIERDNLRAMVRHLRAGEVVWYAPDQDFGPERSHFAPFFDLPTATARGLLELARLGRAVVVPMYPIKADGRVSVHIAPAFEDFPGEDPVADLSRYNRFLEARIRTAPAQYWWLHRRFKSRPEGGPSLY</sequence>
<evidence type="ECO:0000256" key="3">
    <source>
        <dbReference type="ARBA" id="ARBA00022519"/>
    </source>
</evidence>
<dbReference type="Pfam" id="PF03279">
    <property type="entry name" value="Lip_A_acyltrans"/>
    <property type="match status" value="1"/>
</dbReference>
<dbReference type="KEGG" id="wma:WM2015_647"/>
<keyword evidence="3" id="KW-0997">Cell inner membrane</keyword>
<evidence type="ECO:0000313" key="8">
    <source>
        <dbReference type="Proteomes" id="UP000066624"/>
    </source>
</evidence>
<evidence type="ECO:0000256" key="2">
    <source>
        <dbReference type="ARBA" id="ARBA00022475"/>
    </source>
</evidence>
<accession>A0A0K0XTL8</accession>
<dbReference type="CDD" id="cd07984">
    <property type="entry name" value="LPLAT_LABLAT-like"/>
    <property type="match status" value="1"/>
</dbReference>
<keyword evidence="8" id="KW-1185">Reference proteome</keyword>
<keyword evidence="2" id="KW-1003">Cell membrane</keyword>
<evidence type="ECO:0000256" key="6">
    <source>
        <dbReference type="ARBA" id="ARBA00023315"/>
    </source>
</evidence>
<name>A0A0K0XTL8_9GAMM</name>
<keyword evidence="5" id="KW-0472">Membrane</keyword>
<dbReference type="Proteomes" id="UP000066624">
    <property type="component" value="Chromosome"/>
</dbReference>
<dbReference type="GO" id="GO:0005886">
    <property type="term" value="C:plasma membrane"/>
    <property type="evidence" value="ECO:0007669"/>
    <property type="project" value="UniProtKB-SubCell"/>
</dbReference>
<dbReference type="PATRIC" id="fig|1579979.3.peg.655"/>
<reference evidence="7 8" key="1">
    <citation type="submission" date="2015-07" db="EMBL/GenBank/DDBJ databases">
        <authorList>
            <person name="Noorani M."/>
        </authorList>
    </citation>
    <scope>NUCLEOTIDE SEQUENCE [LARGE SCALE GENOMIC DNA]</scope>
    <source>
        <strain evidence="7 8">KCTC 42284</strain>
    </source>
</reference>
<comment type="subcellular location">
    <subcellularLocation>
        <location evidence="1">Cell inner membrane</location>
    </subcellularLocation>
</comment>
<proteinExistence type="predicted"/>
<protein>
    <submittedName>
        <fullName evidence="7">Lauroyl/myristoyl acyltransferase</fullName>
    </submittedName>
</protein>
<keyword evidence="6 7" id="KW-0012">Acyltransferase</keyword>
<dbReference type="PIRSF" id="PIRSF026649">
    <property type="entry name" value="MsbB"/>
    <property type="match status" value="1"/>
</dbReference>